<protein>
    <recommendedName>
        <fullName evidence="3">Cytochrome c domain-containing protein</fullName>
    </recommendedName>
</protein>
<keyword evidence="2" id="KW-1185">Reference proteome</keyword>
<dbReference type="Gene3D" id="1.10.760.10">
    <property type="entry name" value="Cytochrome c-like domain"/>
    <property type="match status" value="1"/>
</dbReference>
<dbReference type="RefSeq" id="WP_068357557.1">
    <property type="nucleotide sequence ID" value="NZ_CP019337.1"/>
</dbReference>
<evidence type="ECO:0000313" key="1">
    <source>
        <dbReference type="EMBL" id="OBY67201.1"/>
    </source>
</evidence>
<dbReference type="EMBL" id="LSFL01000006">
    <property type="protein sequence ID" value="OBY67201.1"/>
    <property type="molecule type" value="Genomic_DNA"/>
</dbReference>
<proteinExistence type="predicted"/>
<dbReference type="SUPFAM" id="SSF46626">
    <property type="entry name" value="Cytochrome c"/>
    <property type="match status" value="1"/>
</dbReference>
<evidence type="ECO:0008006" key="3">
    <source>
        <dbReference type="Google" id="ProtNLM"/>
    </source>
</evidence>
<dbReference type="AlphaFoldDB" id="A0A1B8U5S0"/>
<name>A0A1B8U5S0_9FLAO</name>
<sequence length="117" mass="12645">MNNQLKFKKTLLILSTIVFFASCLKNVEETIEETPETDLCATITYALSIKPIIDNNCIQCHGTGGNFPNLTTYNGTSANANSVKAEVVSRRMPQGGSLTTTEIEAISCWVDAGALNN</sequence>
<dbReference type="OrthoDB" id="9786191at2"/>
<comment type="caution">
    <text evidence="1">The sequence shown here is derived from an EMBL/GenBank/DDBJ whole genome shotgun (WGS) entry which is preliminary data.</text>
</comment>
<dbReference type="KEGG" id="prn:BW723_16810"/>
<dbReference type="InterPro" id="IPR036909">
    <property type="entry name" value="Cyt_c-like_dom_sf"/>
</dbReference>
<organism evidence="1 2">
    <name type="scientific">Polaribacter reichenbachii</name>
    <dbReference type="NCBI Taxonomy" id="996801"/>
    <lineage>
        <taxon>Bacteria</taxon>
        <taxon>Pseudomonadati</taxon>
        <taxon>Bacteroidota</taxon>
        <taxon>Flavobacteriia</taxon>
        <taxon>Flavobacteriales</taxon>
        <taxon>Flavobacteriaceae</taxon>
    </lineage>
</organism>
<evidence type="ECO:0000313" key="2">
    <source>
        <dbReference type="Proteomes" id="UP000092612"/>
    </source>
</evidence>
<accession>A0A1B8U5S0</accession>
<gene>
    <name evidence="1" type="ORF">LPB301_03445</name>
</gene>
<reference evidence="2" key="1">
    <citation type="submission" date="2016-02" db="EMBL/GenBank/DDBJ databases">
        <title>Paenibacillus sp. LPB0068, isolated from Crassostrea gigas.</title>
        <authorList>
            <person name="Shin S.-K."/>
            <person name="Yi H."/>
        </authorList>
    </citation>
    <scope>NUCLEOTIDE SEQUENCE [LARGE SCALE GENOMIC DNA]</scope>
    <source>
        <strain evidence="2">KCTC 23969</strain>
    </source>
</reference>
<dbReference type="PROSITE" id="PS51257">
    <property type="entry name" value="PROKAR_LIPOPROTEIN"/>
    <property type="match status" value="1"/>
</dbReference>
<dbReference type="GO" id="GO:0020037">
    <property type="term" value="F:heme binding"/>
    <property type="evidence" value="ECO:0007669"/>
    <property type="project" value="InterPro"/>
</dbReference>
<dbReference type="Proteomes" id="UP000092612">
    <property type="component" value="Unassembled WGS sequence"/>
</dbReference>
<dbReference type="STRING" id="996801.BW723_16810"/>
<dbReference type="GO" id="GO:0009055">
    <property type="term" value="F:electron transfer activity"/>
    <property type="evidence" value="ECO:0007669"/>
    <property type="project" value="InterPro"/>
</dbReference>